<organism evidence="1 2">
    <name type="scientific">Ambispora leptoticha</name>
    <dbReference type="NCBI Taxonomy" id="144679"/>
    <lineage>
        <taxon>Eukaryota</taxon>
        <taxon>Fungi</taxon>
        <taxon>Fungi incertae sedis</taxon>
        <taxon>Mucoromycota</taxon>
        <taxon>Glomeromycotina</taxon>
        <taxon>Glomeromycetes</taxon>
        <taxon>Archaeosporales</taxon>
        <taxon>Ambisporaceae</taxon>
        <taxon>Ambispora</taxon>
    </lineage>
</organism>
<dbReference type="InterPro" id="IPR032675">
    <property type="entry name" value="LRR_dom_sf"/>
</dbReference>
<dbReference type="AlphaFoldDB" id="A0A9N9BS04"/>
<dbReference type="Gene3D" id="3.80.10.10">
    <property type="entry name" value="Ribonuclease Inhibitor"/>
    <property type="match status" value="1"/>
</dbReference>
<name>A0A9N9BS04_9GLOM</name>
<dbReference type="OrthoDB" id="2427211at2759"/>
<dbReference type="SUPFAM" id="SSF52047">
    <property type="entry name" value="RNI-like"/>
    <property type="match status" value="1"/>
</dbReference>
<comment type="caution">
    <text evidence="1">The sequence shown here is derived from an EMBL/GenBank/DDBJ whole genome shotgun (WGS) entry which is preliminary data.</text>
</comment>
<evidence type="ECO:0000313" key="1">
    <source>
        <dbReference type="EMBL" id="CAG8575264.1"/>
    </source>
</evidence>
<proteinExistence type="predicted"/>
<keyword evidence="2" id="KW-1185">Reference proteome</keyword>
<accession>A0A9N9BS04</accession>
<gene>
    <name evidence="1" type="ORF">ALEPTO_LOCUS7002</name>
</gene>
<reference evidence="1" key="1">
    <citation type="submission" date="2021-06" db="EMBL/GenBank/DDBJ databases">
        <authorList>
            <person name="Kallberg Y."/>
            <person name="Tangrot J."/>
            <person name="Rosling A."/>
        </authorList>
    </citation>
    <scope>NUCLEOTIDE SEQUENCE</scope>
    <source>
        <strain evidence="1">FL130A</strain>
    </source>
</reference>
<dbReference type="EMBL" id="CAJVPS010002738">
    <property type="protein sequence ID" value="CAG8575264.1"/>
    <property type="molecule type" value="Genomic_DNA"/>
</dbReference>
<dbReference type="Proteomes" id="UP000789508">
    <property type="component" value="Unassembled WGS sequence"/>
</dbReference>
<dbReference type="InterPro" id="IPR036047">
    <property type="entry name" value="F-box-like_dom_sf"/>
</dbReference>
<sequence>METNSVFQLLPTEIRPGIFKNLNRASLFNCLLVDRQWCRDIVPILWEEPLPLKKKGLPIASNCLFLERQLLSADTVAKIIDVYVSLFSKEFWQPLLKNEISLPLTTRTPTFNYASYLKHYEPYAVSLAAGAWLKQKTIPLTDKQLQQRNALTSALCKLFLTEAKSLISFYCYLNRDADIFSSISRGCQPSLIFNNLKELRIFGIQDGNELQKFFENFTNICHSIRGITFGRGPIFYSNNKIIEFSDDDKVKNAMMTQNELEWLELYWLSATAIRSIIRGLQSSSRTFRAIRFCRIDFNIFQPDSIIEGLSSCVNLDFHECNAIEQKSWIETGKYFTKLECLMIEGHFQRTPITFIKQIIKTSGDNLQYLLIKETCLRAASEGHTMLAEQLLPFILMYVKNLRTLSLGELKLEQLSSIHESCPKLENIDFYFKRLRNYWEPISVPDYLRSKLKNYEIIKIHDVIGIYPKYFR</sequence>
<protein>
    <submittedName>
        <fullName evidence="1">9288_t:CDS:1</fullName>
    </submittedName>
</protein>
<evidence type="ECO:0000313" key="2">
    <source>
        <dbReference type="Proteomes" id="UP000789508"/>
    </source>
</evidence>
<dbReference type="SUPFAM" id="SSF81383">
    <property type="entry name" value="F-box domain"/>
    <property type="match status" value="1"/>
</dbReference>